<dbReference type="AlphaFoldDB" id="A0A1I7X5L2"/>
<dbReference type="Proteomes" id="UP000095283">
    <property type="component" value="Unplaced"/>
</dbReference>
<accession>A0A1I7X5L2</accession>
<dbReference type="WBParaSite" id="Hba_12677">
    <property type="protein sequence ID" value="Hba_12677"/>
    <property type="gene ID" value="Hba_12677"/>
</dbReference>
<evidence type="ECO:0000313" key="2">
    <source>
        <dbReference type="WBParaSite" id="Hba_12677"/>
    </source>
</evidence>
<organism evidence="1 2">
    <name type="scientific">Heterorhabditis bacteriophora</name>
    <name type="common">Entomopathogenic nematode worm</name>
    <dbReference type="NCBI Taxonomy" id="37862"/>
    <lineage>
        <taxon>Eukaryota</taxon>
        <taxon>Metazoa</taxon>
        <taxon>Ecdysozoa</taxon>
        <taxon>Nematoda</taxon>
        <taxon>Chromadorea</taxon>
        <taxon>Rhabditida</taxon>
        <taxon>Rhabditina</taxon>
        <taxon>Rhabditomorpha</taxon>
        <taxon>Strongyloidea</taxon>
        <taxon>Heterorhabditidae</taxon>
        <taxon>Heterorhabditis</taxon>
    </lineage>
</organism>
<keyword evidence="1" id="KW-1185">Reference proteome</keyword>
<name>A0A1I7X5L2_HETBA</name>
<evidence type="ECO:0000313" key="1">
    <source>
        <dbReference type="Proteomes" id="UP000095283"/>
    </source>
</evidence>
<reference evidence="2" key="1">
    <citation type="submission" date="2016-11" db="UniProtKB">
        <authorList>
            <consortium name="WormBaseParasite"/>
        </authorList>
    </citation>
    <scope>IDENTIFICATION</scope>
</reference>
<proteinExistence type="predicted"/>
<protein>
    <submittedName>
        <fullName evidence="2">Integrase catalytic domain-containing protein</fullName>
    </submittedName>
</protein>
<sequence>MLLEVTRDELQLFLANFVPRFNQDRLKESPNYSKMLYSANFLA</sequence>